<feature type="domain" description="Aldehyde oxidase/xanthine dehydrogenase a/b hammerhead" evidence="3">
    <location>
        <begin position="23"/>
        <end position="127"/>
    </location>
</feature>
<dbReference type="GO" id="GO:0016491">
    <property type="term" value="F:oxidoreductase activity"/>
    <property type="evidence" value="ECO:0007669"/>
    <property type="project" value="UniProtKB-KW"/>
</dbReference>
<evidence type="ECO:0000313" key="5">
    <source>
        <dbReference type="Proteomes" id="UP000295063"/>
    </source>
</evidence>
<dbReference type="Gene3D" id="3.30.365.10">
    <property type="entry name" value="Aldehyde oxidase/xanthine dehydrogenase, molybdopterin binding domain"/>
    <property type="match status" value="4"/>
</dbReference>
<dbReference type="InterPro" id="IPR036856">
    <property type="entry name" value="Ald_Oxase/Xan_DH_a/b_sf"/>
</dbReference>
<gene>
    <name evidence="4" type="ORF">EV210_107176</name>
</gene>
<dbReference type="InterPro" id="IPR000674">
    <property type="entry name" value="Ald_Oxase/Xan_DH_a/b"/>
</dbReference>
<dbReference type="GO" id="GO:0005506">
    <property type="term" value="F:iron ion binding"/>
    <property type="evidence" value="ECO:0007669"/>
    <property type="project" value="InterPro"/>
</dbReference>
<dbReference type="SMART" id="SM01008">
    <property type="entry name" value="Ald_Xan_dh_C"/>
    <property type="match status" value="1"/>
</dbReference>
<proteinExistence type="predicted"/>
<dbReference type="AlphaFoldDB" id="A0A4R1PZC8"/>
<dbReference type="Pfam" id="PF01315">
    <property type="entry name" value="Ald_Xan_dh_C"/>
    <property type="match status" value="1"/>
</dbReference>
<evidence type="ECO:0000256" key="1">
    <source>
        <dbReference type="ARBA" id="ARBA00022505"/>
    </source>
</evidence>
<evidence type="ECO:0000259" key="3">
    <source>
        <dbReference type="SMART" id="SM01008"/>
    </source>
</evidence>
<dbReference type="Pfam" id="PF20256">
    <property type="entry name" value="MoCoBD_2"/>
    <property type="match status" value="1"/>
</dbReference>
<dbReference type="OrthoDB" id="9759099at2"/>
<keyword evidence="5" id="KW-1185">Reference proteome</keyword>
<name>A0A4R1PZC8_9FIRM</name>
<dbReference type="EMBL" id="SLUI01000007">
    <property type="protein sequence ID" value="TCL36911.1"/>
    <property type="molecule type" value="Genomic_DNA"/>
</dbReference>
<dbReference type="PANTHER" id="PTHR11908">
    <property type="entry name" value="XANTHINE DEHYDROGENASE"/>
    <property type="match status" value="1"/>
</dbReference>
<comment type="caution">
    <text evidence="4">The sequence shown here is derived from an EMBL/GenBank/DDBJ whole genome shotgun (WGS) entry which is preliminary data.</text>
</comment>
<dbReference type="InterPro" id="IPR046867">
    <property type="entry name" value="AldOxase/xan_DH_MoCoBD2"/>
</dbReference>
<keyword evidence="2" id="KW-0560">Oxidoreductase</keyword>
<dbReference type="SUPFAM" id="SSF56003">
    <property type="entry name" value="Molybdenum cofactor-binding domain"/>
    <property type="match status" value="1"/>
</dbReference>
<keyword evidence="1" id="KW-0500">Molybdenum</keyword>
<dbReference type="InterPro" id="IPR008274">
    <property type="entry name" value="AldOxase/xan_DH_MoCoBD1"/>
</dbReference>
<dbReference type="Proteomes" id="UP000295063">
    <property type="component" value="Unassembled WGS sequence"/>
</dbReference>
<protein>
    <submittedName>
        <fullName evidence="4">CO/xanthine dehydrogenase Mo-binding subunit</fullName>
    </submittedName>
</protein>
<dbReference type="InterPro" id="IPR016208">
    <property type="entry name" value="Ald_Oxase/xanthine_DH-like"/>
</dbReference>
<dbReference type="InterPro" id="IPR037165">
    <property type="entry name" value="AldOxase/xan_DH_Mopterin-bd_sf"/>
</dbReference>
<dbReference type="Pfam" id="PF02738">
    <property type="entry name" value="MoCoBD_1"/>
    <property type="match status" value="1"/>
</dbReference>
<evidence type="ECO:0000256" key="2">
    <source>
        <dbReference type="ARBA" id="ARBA00023002"/>
    </source>
</evidence>
<dbReference type="Gene3D" id="3.90.1170.50">
    <property type="entry name" value="Aldehyde oxidase/xanthine dehydrogenase, a/b hammerhead"/>
    <property type="match status" value="1"/>
</dbReference>
<evidence type="ECO:0000313" key="4">
    <source>
        <dbReference type="EMBL" id="TCL36911.1"/>
    </source>
</evidence>
<dbReference type="RefSeq" id="WP_132080567.1">
    <property type="nucleotide sequence ID" value="NZ_SLUI01000007.1"/>
</dbReference>
<dbReference type="PANTHER" id="PTHR11908:SF132">
    <property type="entry name" value="ALDEHYDE OXIDASE 1-RELATED"/>
    <property type="match status" value="1"/>
</dbReference>
<organism evidence="4 5">
    <name type="scientific">Anaerospora hongkongensis</name>
    <dbReference type="NCBI Taxonomy" id="244830"/>
    <lineage>
        <taxon>Bacteria</taxon>
        <taxon>Bacillati</taxon>
        <taxon>Bacillota</taxon>
        <taxon>Negativicutes</taxon>
        <taxon>Selenomonadales</taxon>
        <taxon>Sporomusaceae</taxon>
        <taxon>Anaerospora</taxon>
    </lineage>
</organism>
<sequence length="786" mass="85039">MSDKQYRHVSKSSLRIEAHEKVSGRASYTFDMEMPGMVYAKCLHSPHAHAEIVSIDTVAAKALPGVKAVLTGEDIPYLVGLYMIDKRVLARGKVRYQGEAVAAVAAVDEATAERALTLIKVEYKQLPLVSTIDEALAAQVLVHEDINQLEYLKGVFFPQPDSNIASWNKACKGDIIKGFAEADVIVENELTLPAVAHVPLETHVAVAQADPCSNQVKIWSSTQSPFGVRKLLAKALGITTGDIQVIAPYVGGGFGGKAGIHLEPLAVVLSRACKGRPVKITASREEEFNQLPCRAGMRGRVKTGVKRDGMITAVEIYYDWDSGAYADYGVNVGKAATYSGAGPYEIPNLELHSRTLYTNKVFSTAYRGFGHLETHWIIERQMDMIAAKLGMDPYVFRMKNILREGSVTISGESIHANSGRPDQCLEAVAREIGWGGYQSSEARRAALKTGKARGKGLACLQKAPAMPPNTSTTAIMQMDDDGFVRLMIGVVDMGQGANTIMAQIAAEVLDMPLEKVKVVWETDTDRHPYDWSTVASKYTFMGGNAVKRCAQNMITQMKETAAQILRCAVEDLVHGNEYIYHAQHTHRRIAYKAIALGYAYENGNGIGGPLVARGTYMADGLTFLDPVTGQGLPALDWTFGAHGVEVEVDVETGEVTVLKIASAFDVGQVINKQLIEGQIIGGILQGIGSALIEGFKFDASGRLLNPSFTDNKIPTAKDIPLELVPITIENPQLDGPFGARGVGEHPMISVPSAIANALYDALGIQFYDLPLSPEKVALAIVHTAEQ</sequence>
<dbReference type="SUPFAM" id="SSF54665">
    <property type="entry name" value="CO dehydrogenase molybdoprotein N-domain-like"/>
    <property type="match status" value="1"/>
</dbReference>
<accession>A0A4R1PZC8</accession>
<reference evidence="4 5" key="1">
    <citation type="submission" date="2019-03" db="EMBL/GenBank/DDBJ databases">
        <title>Genomic Encyclopedia of Type Strains, Phase IV (KMG-IV): sequencing the most valuable type-strain genomes for metagenomic binning, comparative biology and taxonomic classification.</title>
        <authorList>
            <person name="Goeker M."/>
        </authorList>
    </citation>
    <scope>NUCLEOTIDE SEQUENCE [LARGE SCALE GENOMIC DNA]</scope>
    <source>
        <strain evidence="4 5">DSM 15969</strain>
    </source>
</reference>